<name>A0A392UCV3_9FABA</name>
<protein>
    <submittedName>
        <fullName evidence="1">Uncharacterized protein</fullName>
    </submittedName>
</protein>
<feature type="non-terminal residue" evidence="1">
    <location>
        <position position="45"/>
    </location>
</feature>
<evidence type="ECO:0000313" key="1">
    <source>
        <dbReference type="EMBL" id="MCI70677.1"/>
    </source>
</evidence>
<proteinExistence type="predicted"/>
<comment type="caution">
    <text evidence="1">The sequence shown here is derived from an EMBL/GenBank/DDBJ whole genome shotgun (WGS) entry which is preliminary data.</text>
</comment>
<sequence length="45" mass="4890">MADTLVNVSNNIHSHENDVVDDKDIKKLSGTHHDVNPAAALAKVR</sequence>
<dbReference type="Proteomes" id="UP000265520">
    <property type="component" value="Unassembled WGS sequence"/>
</dbReference>
<evidence type="ECO:0000313" key="2">
    <source>
        <dbReference type="Proteomes" id="UP000265520"/>
    </source>
</evidence>
<dbReference type="AlphaFoldDB" id="A0A392UCV3"/>
<keyword evidence="2" id="KW-1185">Reference proteome</keyword>
<dbReference type="EMBL" id="LXQA010780525">
    <property type="protein sequence ID" value="MCI70677.1"/>
    <property type="molecule type" value="Genomic_DNA"/>
</dbReference>
<accession>A0A392UCV3</accession>
<organism evidence="1 2">
    <name type="scientific">Trifolium medium</name>
    <dbReference type="NCBI Taxonomy" id="97028"/>
    <lineage>
        <taxon>Eukaryota</taxon>
        <taxon>Viridiplantae</taxon>
        <taxon>Streptophyta</taxon>
        <taxon>Embryophyta</taxon>
        <taxon>Tracheophyta</taxon>
        <taxon>Spermatophyta</taxon>
        <taxon>Magnoliopsida</taxon>
        <taxon>eudicotyledons</taxon>
        <taxon>Gunneridae</taxon>
        <taxon>Pentapetalae</taxon>
        <taxon>rosids</taxon>
        <taxon>fabids</taxon>
        <taxon>Fabales</taxon>
        <taxon>Fabaceae</taxon>
        <taxon>Papilionoideae</taxon>
        <taxon>50 kb inversion clade</taxon>
        <taxon>NPAAA clade</taxon>
        <taxon>Hologalegina</taxon>
        <taxon>IRL clade</taxon>
        <taxon>Trifolieae</taxon>
        <taxon>Trifolium</taxon>
    </lineage>
</organism>
<reference evidence="1 2" key="1">
    <citation type="journal article" date="2018" name="Front. Plant Sci.">
        <title>Red Clover (Trifolium pratense) and Zigzag Clover (T. medium) - A Picture of Genomic Similarities and Differences.</title>
        <authorList>
            <person name="Dluhosova J."/>
            <person name="Istvanek J."/>
            <person name="Nedelnik J."/>
            <person name="Repkova J."/>
        </authorList>
    </citation>
    <scope>NUCLEOTIDE SEQUENCE [LARGE SCALE GENOMIC DNA]</scope>
    <source>
        <strain evidence="2">cv. 10/8</strain>
        <tissue evidence="1">Leaf</tissue>
    </source>
</reference>